<keyword evidence="4 7" id="KW-0812">Transmembrane</keyword>
<dbReference type="EMBL" id="JAPWDV010000001">
    <property type="protein sequence ID" value="KAJ6221982.1"/>
    <property type="molecule type" value="Genomic_DNA"/>
</dbReference>
<dbReference type="GO" id="GO:0008021">
    <property type="term" value="C:synaptic vesicle"/>
    <property type="evidence" value="ECO:0007669"/>
    <property type="project" value="UniProtKB-SubCell"/>
</dbReference>
<keyword evidence="6 7" id="KW-0472">Membrane</keyword>
<evidence type="ECO:0000313" key="9">
    <source>
        <dbReference type="EMBL" id="KAJ6221982.1"/>
    </source>
</evidence>
<evidence type="ECO:0000256" key="7">
    <source>
        <dbReference type="RuleBase" id="RU363107"/>
    </source>
</evidence>
<organism evidence="9 10">
    <name type="scientific">Blomia tropicalis</name>
    <name type="common">Mite</name>
    <dbReference type="NCBI Taxonomy" id="40697"/>
    <lineage>
        <taxon>Eukaryota</taxon>
        <taxon>Metazoa</taxon>
        <taxon>Ecdysozoa</taxon>
        <taxon>Arthropoda</taxon>
        <taxon>Chelicerata</taxon>
        <taxon>Arachnida</taxon>
        <taxon>Acari</taxon>
        <taxon>Acariformes</taxon>
        <taxon>Sarcoptiformes</taxon>
        <taxon>Astigmata</taxon>
        <taxon>Glycyphagoidea</taxon>
        <taxon>Echimyopodidae</taxon>
        <taxon>Blomia</taxon>
    </lineage>
</organism>
<name>A0A9Q0MCH7_BLOTA</name>
<evidence type="ECO:0000313" key="10">
    <source>
        <dbReference type="Proteomes" id="UP001142055"/>
    </source>
</evidence>
<dbReference type="Pfam" id="PF03208">
    <property type="entry name" value="PRA1"/>
    <property type="match status" value="1"/>
</dbReference>
<feature type="compositionally biased region" description="Polar residues" evidence="8">
    <location>
        <begin position="1"/>
        <end position="18"/>
    </location>
</feature>
<dbReference type="GO" id="GO:0016020">
    <property type="term" value="C:membrane"/>
    <property type="evidence" value="ECO:0007669"/>
    <property type="project" value="UniProtKB-SubCell"/>
</dbReference>
<evidence type="ECO:0000256" key="5">
    <source>
        <dbReference type="ARBA" id="ARBA00022989"/>
    </source>
</evidence>
<evidence type="ECO:0000256" key="8">
    <source>
        <dbReference type="SAM" id="MobiDB-lite"/>
    </source>
</evidence>
<evidence type="ECO:0000256" key="3">
    <source>
        <dbReference type="ARBA" id="ARBA00006483"/>
    </source>
</evidence>
<evidence type="ECO:0000256" key="4">
    <source>
        <dbReference type="ARBA" id="ARBA00022692"/>
    </source>
</evidence>
<feature type="transmembrane region" description="Helical" evidence="7">
    <location>
        <begin position="168"/>
        <end position="188"/>
    </location>
</feature>
<reference evidence="9" key="1">
    <citation type="submission" date="2022-12" db="EMBL/GenBank/DDBJ databases">
        <title>Genome assemblies of Blomia tropicalis.</title>
        <authorList>
            <person name="Cui Y."/>
        </authorList>
    </citation>
    <scope>NUCLEOTIDE SEQUENCE</scope>
    <source>
        <tissue evidence="9">Adult mites</tissue>
    </source>
</reference>
<dbReference type="InterPro" id="IPR004895">
    <property type="entry name" value="Prenylated_rab_accept_PRA1"/>
</dbReference>
<keyword evidence="5 7" id="KW-1133">Transmembrane helix</keyword>
<comment type="similarity">
    <text evidence="3 7">Belongs to the PRA1 family.</text>
</comment>
<evidence type="ECO:0000256" key="1">
    <source>
        <dbReference type="ARBA" id="ARBA00004141"/>
    </source>
</evidence>
<dbReference type="AlphaFoldDB" id="A0A9Q0MCH7"/>
<feature type="region of interest" description="Disordered" evidence="8">
    <location>
        <begin position="1"/>
        <end position="27"/>
    </location>
</feature>
<sequence length="190" mass="20660">MASNQQSIPEPQFVSNGSPVGPVSNGGDSNGGFINHSTIGMEPMGELDGAINNLAMSAKYNLTQMTPKQFLSARWSSMQSWGSFIDTSKMLLPTSIQQWSKRLVTNMKHFQSNYFLVFTILFIYCILTSPLLLLVLAAVCAAGYILTLKNAERPLKLFGRRLNLGQQYLALGICSLPLLYIVGAGAAFSG</sequence>
<keyword evidence="10" id="KW-1185">Reference proteome</keyword>
<comment type="subcellular location">
    <subcellularLocation>
        <location evidence="2">Cytoplasmic vesicle</location>
        <location evidence="2">Secretory vesicle</location>
        <location evidence="2">Synaptic vesicle</location>
    </subcellularLocation>
    <subcellularLocation>
        <location evidence="1 7">Membrane</location>
        <topology evidence="1 7">Multi-pass membrane protein</topology>
    </subcellularLocation>
</comment>
<feature type="transmembrane region" description="Helical" evidence="7">
    <location>
        <begin position="114"/>
        <end position="147"/>
    </location>
</feature>
<protein>
    <recommendedName>
        <fullName evidence="7">PRA1 family protein</fullName>
    </recommendedName>
</protein>
<dbReference type="PANTHER" id="PTHR19317">
    <property type="entry name" value="PRENYLATED RAB ACCEPTOR 1-RELATED"/>
    <property type="match status" value="1"/>
</dbReference>
<gene>
    <name evidence="9" type="ORF">RDWZM_000527</name>
</gene>
<evidence type="ECO:0000256" key="2">
    <source>
        <dbReference type="ARBA" id="ARBA00004234"/>
    </source>
</evidence>
<dbReference type="Proteomes" id="UP001142055">
    <property type="component" value="Chromosome 1"/>
</dbReference>
<dbReference type="PANTHER" id="PTHR19317:SF0">
    <property type="entry name" value="PRENYLATED RAB ACCEPTOR PROTEIN 1"/>
    <property type="match status" value="1"/>
</dbReference>
<dbReference type="OMA" id="SWGSFID"/>
<comment type="caution">
    <text evidence="9">The sequence shown here is derived from an EMBL/GenBank/DDBJ whole genome shotgun (WGS) entry which is preliminary data.</text>
</comment>
<accession>A0A9Q0MCH7</accession>
<evidence type="ECO:0000256" key="6">
    <source>
        <dbReference type="ARBA" id="ARBA00023136"/>
    </source>
</evidence>
<dbReference type="GO" id="GO:0005794">
    <property type="term" value="C:Golgi apparatus"/>
    <property type="evidence" value="ECO:0007669"/>
    <property type="project" value="TreeGrafter"/>
</dbReference>
<proteinExistence type="inferred from homology"/>